<evidence type="ECO:0000313" key="3">
    <source>
        <dbReference type="EMBL" id="CAG9561867.1"/>
    </source>
</evidence>
<reference evidence="3" key="1">
    <citation type="submission" date="2021-09" db="EMBL/GenBank/DDBJ databases">
        <authorList>
            <person name="Martin H S."/>
        </authorList>
    </citation>
    <scope>NUCLEOTIDE SEQUENCE</scope>
</reference>
<dbReference type="InterPro" id="IPR011989">
    <property type="entry name" value="ARM-like"/>
</dbReference>
<evidence type="ECO:0000313" key="4">
    <source>
        <dbReference type="Proteomes" id="UP000789524"/>
    </source>
</evidence>
<accession>A0A8J2QFR9</accession>
<dbReference type="PANTHER" id="PTHR13366">
    <property type="entry name" value="MALARIA ANTIGEN-RELATED"/>
    <property type="match status" value="1"/>
</dbReference>
<organism evidence="3 4">
    <name type="scientific">Danaus chrysippus</name>
    <name type="common">African queen</name>
    <dbReference type="NCBI Taxonomy" id="151541"/>
    <lineage>
        <taxon>Eukaryota</taxon>
        <taxon>Metazoa</taxon>
        <taxon>Ecdysozoa</taxon>
        <taxon>Arthropoda</taxon>
        <taxon>Hexapoda</taxon>
        <taxon>Insecta</taxon>
        <taxon>Pterygota</taxon>
        <taxon>Neoptera</taxon>
        <taxon>Endopterygota</taxon>
        <taxon>Lepidoptera</taxon>
        <taxon>Glossata</taxon>
        <taxon>Ditrysia</taxon>
        <taxon>Papilionoidea</taxon>
        <taxon>Nymphalidae</taxon>
        <taxon>Danainae</taxon>
        <taxon>Danaini</taxon>
        <taxon>Danaina</taxon>
        <taxon>Danaus</taxon>
        <taxon>Anosia</taxon>
    </lineage>
</organism>
<dbReference type="InterPro" id="IPR025283">
    <property type="entry name" value="DUF4042"/>
</dbReference>
<dbReference type="InterPro" id="IPR052107">
    <property type="entry name" value="HEAT6"/>
</dbReference>
<dbReference type="AlphaFoldDB" id="A0A8J2QFR9"/>
<dbReference type="OrthoDB" id="66533at2759"/>
<protein>
    <recommendedName>
        <fullName evidence="1">HEAT repeat-containing protein 6</fullName>
    </recommendedName>
</protein>
<gene>
    <name evidence="3" type="ORF">DCHRY22_LOCUS3303</name>
</gene>
<name>A0A8J2QFR9_9NEOP</name>
<feature type="domain" description="DUF4042" evidence="2">
    <location>
        <begin position="365"/>
        <end position="548"/>
    </location>
</feature>
<dbReference type="Proteomes" id="UP000789524">
    <property type="component" value="Unassembled WGS sequence"/>
</dbReference>
<evidence type="ECO:0000259" key="2">
    <source>
        <dbReference type="Pfam" id="PF13251"/>
    </source>
</evidence>
<dbReference type="Pfam" id="PF13251">
    <property type="entry name" value="DUF4042"/>
    <property type="match status" value="1"/>
</dbReference>
<dbReference type="SUPFAM" id="SSF48371">
    <property type="entry name" value="ARM repeat"/>
    <property type="match status" value="1"/>
</dbReference>
<dbReference type="PANTHER" id="PTHR13366:SF0">
    <property type="entry name" value="HEAT REPEAT-CONTAINING PROTEIN 6"/>
    <property type="match status" value="1"/>
</dbReference>
<dbReference type="InterPro" id="IPR016024">
    <property type="entry name" value="ARM-type_fold"/>
</dbReference>
<dbReference type="EMBL" id="CAKASE010000047">
    <property type="protein sequence ID" value="CAG9561867.1"/>
    <property type="molecule type" value="Genomic_DNA"/>
</dbReference>
<keyword evidence="4" id="KW-1185">Reference proteome</keyword>
<evidence type="ECO:0000256" key="1">
    <source>
        <dbReference type="ARBA" id="ARBA00015263"/>
    </source>
</evidence>
<comment type="caution">
    <text evidence="3">The sequence shown here is derived from an EMBL/GenBank/DDBJ whole genome shotgun (WGS) entry which is preliminary data.</text>
</comment>
<proteinExistence type="predicted"/>
<sequence>MNVFEQFSQLSEELCSHLYLKDYDKGDINALIDELNAKPYNSNLFVRKEDAAALVTSLCFNIKPVDEFLSTKTSHLINSLVTKQNLKFGYDFLFKVVAWHIECIKTCSDIILPDILHNLQCILQTNPQSGSKFINELIGNHGLLVSIINNVKQRDMNKQNSLQISLIALKCISCLLTIDENKFNEEKYIGLVIKEYLTQVVIEFLMKDYSKSQDESMYCKVVISGLRVLSYIYFNDSKVNLSMPEIIGICRHFILYALIVQGRPERIMPSQQTIAAEPVKIQPKGGKKQKIRKHRNNAIESLKKEIPVSDHSLMKDVKSFDSSYKPASNYLEPQKPRSSWILTSDSDLSDMENGREAKLIALRSRVRQSAANLFLVVFKIKEKRDTFGYWWALLPDCPVDNWLGEEKSKKTLAYCAVVDPVASSRASALSVILALLSGSRSYLAQAETSKKNTSFIPFSVSLGYIITCLHKILITILECERNHAVIIVALKCAAALVQATPYHKMQEGLISGIVRSTRKYLVHRDVTLQVASLVTIGCVLSVDPKVEEILQAMEKDQVSNKSQQNILNKENVSLNDECDDFEEGYSDDEMFTTETISDKSEEVDKYMFKSWILDICFKNMGWLFKSNEVVRCKPSTIPVILESLQVLSAIAFHHLSDFLSSHIMLLGDILKEMLKHEHQDVVLQAARTISIIGDALQKLEQQDLSPPLSQCVYMWETLLTPLSLVLQNHDNAPAKAVVCDCIANIGEKCFKQIPDRSQRVCCALLVGSCGDEEAGVRAAAVRSLAMTVMYRTLREDICFVSDCGENILRALAEPTAVVRTKAAWALGNLSDALVLNMEDPDIDDIDDDLLLRLLEVSVRCADDNDKVKMSATRGLGNLLRLIKNKNIQRYPQLKTLCETAIEKLLDCACKGTNMKVRWNACHALGNCMKNDDLFTCFNGWQSKVFPKLCSLTQDCKNLKVRITAAVALRVSRAHCGQYYGILWRGVMAAMENAANVDDYTEYRHKDNLVEQLCVTLAHLCCLLKLSDLADIMDPLIFHFDCAKSLFTQLHHKLPPENVSYSKILEAAKYVTVELIPENDTQSQTIGMLQELFIWDV</sequence>
<dbReference type="Gene3D" id="1.25.10.10">
    <property type="entry name" value="Leucine-rich Repeat Variant"/>
    <property type="match status" value="1"/>
</dbReference>